<dbReference type="Gene3D" id="3.30.43.10">
    <property type="entry name" value="Uridine Diphospho-n-acetylenolpyruvylglucosamine Reductase, domain 2"/>
    <property type="match status" value="1"/>
</dbReference>
<dbReference type="InterPro" id="IPR006094">
    <property type="entry name" value="Oxid_FAD_bind_N"/>
</dbReference>
<evidence type="ECO:0000259" key="9">
    <source>
        <dbReference type="PROSITE" id="PS51387"/>
    </source>
</evidence>
<gene>
    <name evidence="10" type="ORF">M569_04713</name>
</gene>
<dbReference type="Gene3D" id="3.40.462.20">
    <property type="match status" value="1"/>
</dbReference>
<protein>
    <recommendedName>
        <fullName evidence="9">FAD-binding PCMH-type domain-containing protein</fullName>
    </recommendedName>
</protein>
<dbReference type="InterPro" id="IPR012951">
    <property type="entry name" value="BBE"/>
</dbReference>
<evidence type="ECO:0000256" key="2">
    <source>
        <dbReference type="ARBA" id="ARBA00004913"/>
    </source>
</evidence>
<dbReference type="InterPro" id="IPR016169">
    <property type="entry name" value="FAD-bd_PCMH_sub2"/>
</dbReference>
<keyword evidence="4" id="KW-0017">Alkaloid metabolism</keyword>
<dbReference type="InterPro" id="IPR016166">
    <property type="entry name" value="FAD-bd_PCMH"/>
</dbReference>
<dbReference type="Proteomes" id="UP000015453">
    <property type="component" value="Unassembled WGS sequence"/>
</dbReference>
<reference evidence="10 11" key="1">
    <citation type="journal article" date="2013" name="BMC Genomics">
        <title>The miniature genome of a carnivorous plant Genlisea aurea contains a low number of genes and short non-coding sequences.</title>
        <authorList>
            <person name="Leushkin E.V."/>
            <person name="Sutormin R.A."/>
            <person name="Nabieva E.R."/>
            <person name="Penin A.A."/>
            <person name="Kondrashov A.S."/>
            <person name="Logacheva M.D."/>
        </authorList>
    </citation>
    <scope>NUCLEOTIDE SEQUENCE [LARGE SCALE GENOMIC DNA]</scope>
</reference>
<evidence type="ECO:0000256" key="3">
    <source>
        <dbReference type="ARBA" id="ARBA00005466"/>
    </source>
</evidence>
<dbReference type="Gene3D" id="3.30.465.10">
    <property type="match status" value="1"/>
</dbReference>
<dbReference type="AlphaFoldDB" id="S8EBV3"/>
<sequence>MVNLSRTISEVIYTESAPSYSALLEKRIWNLRFNGSTTPRPRLIVAASRVSHVRAAILCARAHGIRMKIRSGGHDFEGISYRSRDPNFFVLDMFGFRSIAVDIGDESARVGVGATLGELYYAIAEKSGVHGFPAGVCSTVGVGGHFTGGGYGNMLRKYGLTIDNIVDAEMVDVDGNLLNRESMGEDLFWAITGGGGYSFGVILSYKIKLVSVPEEVTVFRVHRRRDENFTDLVFRYQEIAAGVLPEELFIRLSLGVENGENRAEFIALFLGNPTELTTILNRFFPQLAFSQTDCVQMSWLESVLFWMYFPVGTPTAALLDLASSHPNHSKIKSDYLKTPIPKEGLDSLFAKMAETKIAGLVFNPYGGRMAEIPPTEKPFPHRAGNVAKLQYAAYWSGEKDAADRNAEAVRELYDFMAPYVSTDPREAFLNYRDLDVGTNRNDSYEEGLVYGRKYFGENLERLVKVKTEVDPTDFFRNEQSIPVFVNRRRNTRRKHIS</sequence>
<dbReference type="InterPro" id="IPR016167">
    <property type="entry name" value="FAD-bd_PCMH_sub1"/>
</dbReference>
<feature type="domain" description="FAD-binding PCMH-type" evidence="9">
    <location>
        <begin position="37"/>
        <end position="212"/>
    </location>
</feature>
<evidence type="ECO:0000256" key="1">
    <source>
        <dbReference type="ARBA" id="ARBA00001974"/>
    </source>
</evidence>
<keyword evidence="11" id="KW-1185">Reference proteome</keyword>
<comment type="cofactor">
    <cofactor evidence="1">
        <name>FAD</name>
        <dbReference type="ChEBI" id="CHEBI:57692"/>
    </cofactor>
</comment>
<evidence type="ECO:0000256" key="7">
    <source>
        <dbReference type="ARBA" id="ARBA00022827"/>
    </source>
</evidence>
<evidence type="ECO:0000256" key="8">
    <source>
        <dbReference type="ARBA" id="ARBA00023180"/>
    </source>
</evidence>
<dbReference type="GO" id="GO:0071949">
    <property type="term" value="F:FAD binding"/>
    <property type="evidence" value="ECO:0007669"/>
    <property type="project" value="InterPro"/>
</dbReference>
<organism evidence="10 11">
    <name type="scientific">Genlisea aurea</name>
    <dbReference type="NCBI Taxonomy" id="192259"/>
    <lineage>
        <taxon>Eukaryota</taxon>
        <taxon>Viridiplantae</taxon>
        <taxon>Streptophyta</taxon>
        <taxon>Embryophyta</taxon>
        <taxon>Tracheophyta</taxon>
        <taxon>Spermatophyta</taxon>
        <taxon>Magnoliopsida</taxon>
        <taxon>eudicotyledons</taxon>
        <taxon>Gunneridae</taxon>
        <taxon>Pentapetalae</taxon>
        <taxon>asterids</taxon>
        <taxon>lamiids</taxon>
        <taxon>Lamiales</taxon>
        <taxon>Lentibulariaceae</taxon>
        <taxon>Genlisea</taxon>
    </lineage>
</organism>
<evidence type="ECO:0000256" key="6">
    <source>
        <dbReference type="ARBA" id="ARBA00022729"/>
    </source>
</evidence>
<dbReference type="Pfam" id="PF08031">
    <property type="entry name" value="BBE"/>
    <property type="match status" value="1"/>
</dbReference>
<dbReference type="PANTHER" id="PTHR32448">
    <property type="entry name" value="OS08G0158400 PROTEIN"/>
    <property type="match status" value="1"/>
</dbReference>
<comment type="pathway">
    <text evidence="2">Alkaloid biosynthesis.</text>
</comment>
<dbReference type="EMBL" id="AUSU01001845">
    <property type="protein sequence ID" value="EPS70047.1"/>
    <property type="molecule type" value="Genomic_DNA"/>
</dbReference>
<accession>S8EBV3</accession>
<evidence type="ECO:0000313" key="10">
    <source>
        <dbReference type="EMBL" id="EPS70047.1"/>
    </source>
</evidence>
<keyword evidence="7" id="KW-0274">FAD</keyword>
<comment type="caution">
    <text evidence="10">The sequence shown here is derived from an EMBL/GenBank/DDBJ whole genome shotgun (WGS) entry which is preliminary data.</text>
</comment>
<comment type="similarity">
    <text evidence="3">Belongs to the oxygen-dependent FAD-linked oxidoreductase family.</text>
</comment>
<keyword evidence="6" id="KW-0732">Signal</keyword>
<dbReference type="OrthoDB" id="407275at2759"/>
<dbReference type="Pfam" id="PF01565">
    <property type="entry name" value="FAD_binding_4"/>
    <property type="match status" value="1"/>
</dbReference>
<evidence type="ECO:0000256" key="4">
    <source>
        <dbReference type="ARBA" id="ARBA00022589"/>
    </source>
</evidence>
<evidence type="ECO:0000256" key="5">
    <source>
        <dbReference type="ARBA" id="ARBA00022630"/>
    </source>
</evidence>
<dbReference type="GO" id="GO:0016491">
    <property type="term" value="F:oxidoreductase activity"/>
    <property type="evidence" value="ECO:0007669"/>
    <property type="project" value="InterPro"/>
</dbReference>
<proteinExistence type="inferred from homology"/>
<keyword evidence="8" id="KW-0325">Glycoprotein</keyword>
<dbReference type="SUPFAM" id="SSF56176">
    <property type="entry name" value="FAD-binding/transporter-associated domain-like"/>
    <property type="match status" value="1"/>
</dbReference>
<dbReference type="PROSITE" id="PS51387">
    <property type="entry name" value="FAD_PCMH"/>
    <property type="match status" value="1"/>
</dbReference>
<keyword evidence="5" id="KW-0285">Flavoprotein</keyword>
<name>S8EBV3_9LAMI</name>
<dbReference type="InterPro" id="IPR036318">
    <property type="entry name" value="FAD-bd_PCMH-like_sf"/>
</dbReference>
<evidence type="ECO:0000313" key="11">
    <source>
        <dbReference type="Proteomes" id="UP000015453"/>
    </source>
</evidence>